<dbReference type="AlphaFoldDB" id="A0AAN5C3J5"/>
<evidence type="ECO:0000313" key="2">
    <source>
        <dbReference type="Proteomes" id="UP001328107"/>
    </source>
</evidence>
<gene>
    <name evidence="1" type="ORF">PMAYCL1PPCAC_05989</name>
</gene>
<sequence>QLSPQAVWSVGSSEISRIALPLHHPLEMQTLAHVHTRRIGFLRACVALLECAYASFWDACTAPHRQLATNMIYGWQHAIGAVRLVSLADDSNLFIVFGDVRGAAIKLEMRQELLALLAQRRGGAFILREFLEGNSEDVDAFAEGVLKVDLSSNFRRILF</sequence>
<keyword evidence="2" id="KW-1185">Reference proteome</keyword>
<accession>A0AAN5C3J5</accession>
<comment type="caution">
    <text evidence="1">The sequence shown here is derived from an EMBL/GenBank/DDBJ whole genome shotgun (WGS) entry which is preliminary data.</text>
</comment>
<dbReference type="Proteomes" id="UP001328107">
    <property type="component" value="Unassembled WGS sequence"/>
</dbReference>
<dbReference type="EMBL" id="BTRK01000002">
    <property type="protein sequence ID" value="GMR35793.1"/>
    <property type="molecule type" value="Genomic_DNA"/>
</dbReference>
<evidence type="ECO:0000313" key="1">
    <source>
        <dbReference type="EMBL" id="GMR35793.1"/>
    </source>
</evidence>
<name>A0AAN5C3J5_9BILA</name>
<protein>
    <submittedName>
        <fullName evidence="1">Uncharacterized protein</fullName>
    </submittedName>
</protein>
<organism evidence="1 2">
    <name type="scientific">Pristionchus mayeri</name>
    <dbReference type="NCBI Taxonomy" id="1317129"/>
    <lineage>
        <taxon>Eukaryota</taxon>
        <taxon>Metazoa</taxon>
        <taxon>Ecdysozoa</taxon>
        <taxon>Nematoda</taxon>
        <taxon>Chromadorea</taxon>
        <taxon>Rhabditida</taxon>
        <taxon>Rhabditina</taxon>
        <taxon>Diplogasteromorpha</taxon>
        <taxon>Diplogasteroidea</taxon>
        <taxon>Neodiplogasteridae</taxon>
        <taxon>Pristionchus</taxon>
    </lineage>
</organism>
<feature type="non-terminal residue" evidence="1">
    <location>
        <position position="159"/>
    </location>
</feature>
<feature type="non-terminal residue" evidence="1">
    <location>
        <position position="1"/>
    </location>
</feature>
<proteinExistence type="predicted"/>
<reference evidence="2" key="1">
    <citation type="submission" date="2022-10" db="EMBL/GenBank/DDBJ databases">
        <title>Genome assembly of Pristionchus species.</title>
        <authorList>
            <person name="Yoshida K."/>
            <person name="Sommer R.J."/>
        </authorList>
    </citation>
    <scope>NUCLEOTIDE SEQUENCE [LARGE SCALE GENOMIC DNA]</scope>
    <source>
        <strain evidence="2">RS5460</strain>
    </source>
</reference>